<dbReference type="GO" id="GO:0000287">
    <property type="term" value="F:magnesium ion binding"/>
    <property type="evidence" value="ECO:0007669"/>
    <property type="project" value="UniProtKB-UniRule"/>
</dbReference>
<evidence type="ECO:0000256" key="2">
    <source>
        <dbReference type="ARBA" id="ARBA00022490"/>
    </source>
</evidence>
<keyword evidence="3 7" id="KW-0479">Metal-binding</keyword>
<keyword evidence="4 7" id="KW-0378">Hydrolase</keyword>
<comment type="cofactor">
    <cofactor evidence="1 7">
        <name>Mg(2+)</name>
        <dbReference type="ChEBI" id="CHEBI:18420"/>
    </cofactor>
</comment>
<feature type="binding site" evidence="7">
    <location>
        <position position="57"/>
    </location>
    <ligand>
        <name>substrate</name>
    </ligand>
</feature>
<dbReference type="AlphaFoldDB" id="A0A1W2BUD3"/>
<dbReference type="EMBL" id="FWXW01000006">
    <property type="protein sequence ID" value="SMC76501.1"/>
    <property type="molecule type" value="Genomic_DNA"/>
</dbReference>
<dbReference type="GO" id="GO:0005737">
    <property type="term" value="C:cytoplasm"/>
    <property type="evidence" value="ECO:0007669"/>
    <property type="project" value="UniProtKB-SubCell"/>
</dbReference>
<evidence type="ECO:0000256" key="6">
    <source>
        <dbReference type="ARBA" id="ARBA00047820"/>
    </source>
</evidence>
<comment type="subunit">
    <text evidence="7">Homohexamer.</text>
</comment>
<feature type="binding site" evidence="7">
    <location>
        <position position="67"/>
    </location>
    <ligand>
        <name>Mg(2+)</name>
        <dbReference type="ChEBI" id="CHEBI:18420"/>
        <label>1</label>
    </ligand>
</feature>
<accession>A0A1W2BUD3</accession>
<dbReference type="Pfam" id="PF00719">
    <property type="entry name" value="Pyrophosphatase"/>
    <property type="match status" value="1"/>
</dbReference>
<comment type="subcellular location">
    <subcellularLocation>
        <location evidence="7">Cytoplasm</location>
    </subcellularLocation>
</comment>
<feature type="binding site" evidence="7">
    <location>
        <position position="45"/>
    </location>
    <ligand>
        <name>substrate</name>
    </ligand>
</feature>
<comment type="catalytic activity">
    <reaction evidence="6 7">
        <text>diphosphate + H2O = 2 phosphate + H(+)</text>
        <dbReference type="Rhea" id="RHEA:24576"/>
        <dbReference type="ChEBI" id="CHEBI:15377"/>
        <dbReference type="ChEBI" id="CHEBI:15378"/>
        <dbReference type="ChEBI" id="CHEBI:33019"/>
        <dbReference type="ChEBI" id="CHEBI:43474"/>
        <dbReference type="EC" id="3.6.1.1"/>
    </reaction>
</comment>
<dbReference type="Gene3D" id="3.90.80.10">
    <property type="entry name" value="Inorganic pyrophosphatase"/>
    <property type="match status" value="1"/>
</dbReference>
<name>A0A1W2BUD3_9FIRM</name>
<dbReference type="GO" id="GO:0004427">
    <property type="term" value="F:inorganic diphosphate phosphatase activity"/>
    <property type="evidence" value="ECO:0007669"/>
    <property type="project" value="UniProtKB-UniRule"/>
</dbReference>
<evidence type="ECO:0000256" key="7">
    <source>
        <dbReference type="HAMAP-Rule" id="MF_00209"/>
    </source>
</evidence>
<evidence type="ECO:0000256" key="3">
    <source>
        <dbReference type="ARBA" id="ARBA00022723"/>
    </source>
</evidence>
<dbReference type="InterPro" id="IPR008162">
    <property type="entry name" value="Pyrophosphatase"/>
</dbReference>
<dbReference type="FunFam" id="3.90.80.10:FF:000003">
    <property type="entry name" value="Inorganic pyrophosphatase"/>
    <property type="match status" value="1"/>
</dbReference>
<feature type="binding site" evidence="7">
    <location>
        <position position="31"/>
    </location>
    <ligand>
        <name>substrate</name>
    </ligand>
</feature>
<evidence type="ECO:0000313" key="9">
    <source>
        <dbReference type="Proteomes" id="UP000192790"/>
    </source>
</evidence>
<dbReference type="GO" id="GO:0006796">
    <property type="term" value="P:phosphate-containing compound metabolic process"/>
    <property type="evidence" value="ECO:0007669"/>
    <property type="project" value="InterPro"/>
</dbReference>
<dbReference type="EC" id="3.6.1.1" evidence="7"/>
<protein>
    <recommendedName>
        <fullName evidence="7">Inorganic pyrophosphatase</fullName>
        <ecNumber evidence="7">3.6.1.1</ecNumber>
    </recommendedName>
    <alternativeName>
        <fullName evidence="7">Pyrophosphate phospho-hydrolase</fullName>
        <shortName evidence="7">PPase</shortName>
    </alternativeName>
</protein>
<evidence type="ECO:0000313" key="8">
    <source>
        <dbReference type="EMBL" id="SMC76501.1"/>
    </source>
</evidence>
<keyword evidence="2 7" id="KW-0963">Cytoplasm</keyword>
<feature type="binding site" evidence="7">
    <location>
        <position position="104"/>
    </location>
    <ligand>
        <name>Mg(2+)</name>
        <dbReference type="ChEBI" id="CHEBI:18420"/>
        <label>1</label>
    </ligand>
</feature>
<feature type="binding site" evidence="7">
    <location>
        <position position="72"/>
    </location>
    <ligand>
        <name>Mg(2+)</name>
        <dbReference type="ChEBI" id="CHEBI:18420"/>
        <label>1</label>
    </ligand>
</feature>
<dbReference type="PANTHER" id="PTHR10286">
    <property type="entry name" value="INORGANIC PYROPHOSPHATASE"/>
    <property type="match status" value="1"/>
</dbReference>
<dbReference type="InterPro" id="IPR036649">
    <property type="entry name" value="Pyrophosphatase_sf"/>
</dbReference>
<organism evidence="8 9">
    <name type="scientific">Papillibacter cinnamivorans DSM 12816</name>
    <dbReference type="NCBI Taxonomy" id="1122930"/>
    <lineage>
        <taxon>Bacteria</taxon>
        <taxon>Bacillati</taxon>
        <taxon>Bacillota</taxon>
        <taxon>Clostridia</taxon>
        <taxon>Eubacteriales</taxon>
        <taxon>Oscillospiraceae</taxon>
        <taxon>Papillibacter</taxon>
    </lineage>
</organism>
<dbReference type="Proteomes" id="UP000192790">
    <property type="component" value="Unassembled WGS sequence"/>
</dbReference>
<keyword evidence="9" id="KW-1185">Reference proteome</keyword>
<evidence type="ECO:0000256" key="5">
    <source>
        <dbReference type="ARBA" id="ARBA00022842"/>
    </source>
</evidence>
<gene>
    <name evidence="7" type="primary">ppa</name>
    <name evidence="8" type="ORF">SAMN02745168_2385</name>
</gene>
<dbReference type="OrthoDB" id="5187599at2"/>
<sequence>MKNIWHDVNPSRISPEDFLAVIEISKGSKKKYELDKETGMLILDRILYTSTHYPANYGFIPRTYADDMDPLDVLVLCSEQIDPMTLVRCYPIGVISMVDNGRQDEKILAIPFSDPSYHSYTDISQLPNHIFAEMSHFFTVYKELENKQTAVKETSGREDAVKIIRSAIENYRGKYCR</sequence>
<comment type="similarity">
    <text evidence="7">Belongs to the PPase family.</text>
</comment>
<dbReference type="CDD" id="cd00412">
    <property type="entry name" value="pyrophosphatase"/>
    <property type="match status" value="1"/>
</dbReference>
<evidence type="ECO:0000256" key="1">
    <source>
        <dbReference type="ARBA" id="ARBA00001946"/>
    </source>
</evidence>
<dbReference type="SUPFAM" id="SSF50324">
    <property type="entry name" value="Inorganic pyrophosphatase"/>
    <property type="match status" value="1"/>
</dbReference>
<feature type="binding site" evidence="7">
    <location>
        <position position="141"/>
    </location>
    <ligand>
        <name>substrate</name>
    </ligand>
</feature>
<dbReference type="HAMAP" id="MF_00209">
    <property type="entry name" value="Inorganic_PPase"/>
    <property type="match status" value="1"/>
</dbReference>
<dbReference type="RefSeq" id="WP_084235061.1">
    <property type="nucleotide sequence ID" value="NZ_FWXW01000006.1"/>
</dbReference>
<reference evidence="8 9" key="1">
    <citation type="submission" date="2017-04" db="EMBL/GenBank/DDBJ databases">
        <authorList>
            <person name="Afonso C.L."/>
            <person name="Miller P.J."/>
            <person name="Scott M.A."/>
            <person name="Spackman E."/>
            <person name="Goraichik I."/>
            <person name="Dimitrov K.M."/>
            <person name="Suarez D.L."/>
            <person name="Swayne D.E."/>
        </authorList>
    </citation>
    <scope>NUCLEOTIDE SEQUENCE [LARGE SCALE GENOMIC DNA]</scope>
    <source>
        <strain evidence="8 9">DSM 12816</strain>
    </source>
</reference>
<evidence type="ECO:0000256" key="4">
    <source>
        <dbReference type="ARBA" id="ARBA00022801"/>
    </source>
</evidence>
<proteinExistence type="inferred from homology"/>
<feature type="binding site" evidence="7">
    <location>
        <position position="72"/>
    </location>
    <ligand>
        <name>Mg(2+)</name>
        <dbReference type="ChEBI" id="CHEBI:18420"/>
        <label>2</label>
    </ligand>
</feature>
<dbReference type="STRING" id="1122930.SAMN02745168_2385"/>
<comment type="function">
    <text evidence="7">Catalyzes the hydrolysis of inorganic pyrophosphate (PPi) forming two phosphate ions.</text>
</comment>
<keyword evidence="5 7" id="KW-0460">Magnesium</keyword>